<reference evidence="2" key="1">
    <citation type="journal article" date="2015" name="Genome Announc.">
        <title>Complete Genome Sequence of Yersinia ruckeri Strain CSF007-82, Etiologic Agent of Red Mouth Disease in Salmonid Fish.</title>
        <authorList>
            <person name="Nelson M.C."/>
            <person name="LaPatra S.E."/>
            <person name="Welch T.J."/>
            <person name="Graf J."/>
        </authorList>
    </citation>
    <scope>NUCLEOTIDE SEQUENCE</scope>
    <source>
        <strain evidence="2">CSF007-82</strain>
    </source>
</reference>
<dbReference type="GO" id="GO:0003677">
    <property type="term" value="F:DNA binding"/>
    <property type="evidence" value="ECO:0007669"/>
    <property type="project" value="InterPro"/>
</dbReference>
<dbReference type="SUPFAM" id="SSF53041">
    <property type="entry name" value="Resolvase-like"/>
    <property type="match status" value="1"/>
</dbReference>
<protein>
    <recommendedName>
        <fullName evidence="1">Resolvase/invertase-type recombinase catalytic domain-containing protein</fullName>
    </recommendedName>
</protein>
<dbReference type="GO" id="GO:0000150">
    <property type="term" value="F:DNA strand exchange activity"/>
    <property type="evidence" value="ECO:0007669"/>
    <property type="project" value="InterPro"/>
</dbReference>
<dbReference type="InterPro" id="IPR036162">
    <property type="entry name" value="Resolvase-like_N_sf"/>
</dbReference>
<sequence length="87" mass="10169">MVIQILAAVAEAERERILERTNDGRIVAMELGVKFGRKPHSKSAFFWQLINQNQSEKIALERTRASRATYFRLKKLETKQKTSEIEY</sequence>
<accession>A0A0A8V8R0</accession>
<dbReference type="GeneID" id="79396643"/>
<name>A0A0A8V8R0_YERRU</name>
<dbReference type="Gene3D" id="6.10.250.10">
    <property type="match status" value="1"/>
</dbReference>
<dbReference type="AlphaFoldDB" id="A0A0A8V8R0"/>
<gene>
    <name evidence="2" type="ORF">CSF007_0805</name>
</gene>
<feature type="domain" description="Resolvase/invertase-type recombinase catalytic" evidence="1">
    <location>
        <begin position="1"/>
        <end position="32"/>
    </location>
</feature>
<proteinExistence type="predicted"/>
<dbReference type="InterPro" id="IPR006119">
    <property type="entry name" value="Resolv_N"/>
</dbReference>
<organism evidence="2">
    <name type="scientific">Yersinia ruckeri</name>
    <dbReference type="NCBI Taxonomy" id="29486"/>
    <lineage>
        <taxon>Bacteria</taxon>
        <taxon>Pseudomonadati</taxon>
        <taxon>Pseudomonadota</taxon>
        <taxon>Gammaproteobacteria</taxon>
        <taxon>Enterobacterales</taxon>
        <taxon>Yersiniaceae</taxon>
        <taxon>Yersinia</taxon>
    </lineage>
</organism>
<dbReference type="EMBL" id="LN681231">
    <property type="protein sequence ID" value="CEK25955.1"/>
    <property type="molecule type" value="Genomic_DNA"/>
</dbReference>
<dbReference type="PROSITE" id="PS51736">
    <property type="entry name" value="RECOMBINASES_3"/>
    <property type="match status" value="1"/>
</dbReference>
<dbReference type="RefSeq" id="WP_004723371.1">
    <property type="nucleotide sequence ID" value="NZ_CCYO01000011.1"/>
</dbReference>
<evidence type="ECO:0000313" key="2">
    <source>
        <dbReference type="EMBL" id="CEK25955.1"/>
    </source>
</evidence>
<evidence type="ECO:0000259" key="1">
    <source>
        <dbReference type="PROSITE" id="PS51736"/>
    </source>
</evidence>